<evidence type="ECO:0000256" key="1">
    <source>
        <dbReference type="SAM" id="MobiDB-lite"/>
    </source>
</evidence>
<organism evidence="2 3">
    <name type="scientific">Nitrosomonas ureae</name>
    <dbReference type="NCBI Taxonomy" id="44577"/>
    <lineage>
        <taxon>Bacteria</taxon>
        <taxon>Pseudomonadati</taxon>
        <taxon>Pseudomonadota</taxon>
        <taxon>Betaproteobacteria</taxon>
        <taxon>Nitrosomonadales</taxon>
        <taxon>Nitrosomonadaceae</taxon>
        <taxon>Nitrosomonas</taxon>
    </lineage>
</organism>
<dbReference type="Proteomes" id="UP000236753">
    <property type="component" value="Unassembled WGS sequence"/>
</dbReference>
<evidence type="ECO:0000313" key="2">
    <source>
        <dbReference type="EMBL" id="SEF55306.1"/>
    </source>
</evidence>
<feature type="compositionally biased region" description="Basic and acidic residues" evidence="1">
    <location>
        <begin position="42"/>
        <end position="55"/>
    </location>
</feature>
<reference evidence="2 3" key="1">
    <citation type="submission" date="2016-10" db="EMBL/GenBank/DDBJ databases">
        <authorList>
            <person name="de Groot N.N."/>
        </authorList>
    </citation>
    <scope>NUCLEOTIDE SEQUENCE [LARGE SCALE GENOMIC DNA]</scope>
    <source>
        <strain evidence="2 3">Nm13</strain>
    </source>
</reference>
<feature type="region of interest" description="Disordered" evidence="1">
    <location>
        <begin position="42"/>
        <end position="62"/>
    </location>
</feature>
<proteinExistence type="predicted"/>
<gene>
    <name evidence="2" type="ORF">SAMN05216334_103143</name>
</gene>
<dbReference type="AlphaFoldDB" id="A0A1H5SXM2"/>
<dbReference type="EMBL" id="FNUX01000003">
    <property type="protein sequence ID" value="SEF55306.1"/>
    <property type="molecule type" value="Genomic_DNA"/>
</dbReference>
<evidence type="ECO:0000313" key="3">
    <source>
        <dbReference type="Proteomes" id="UP000236753"/>
    </source>
</evidence>
<sequence length="62" mass="6858">MAFGMADELQMGDSMRGFPAVAALQELRQIVLESGRKLAREETDAITGEEPHTLKIEQAVNR</sequence>
<accession>A0A1H5SXM2</accession>
<name>A0A1H5SXM2_9PROT</name>
<protein>
    <submittedName>
        <fullName evidence="2">Uncharacterized protein</fullName>
    </submittedName>
</protein>